<dbReference type="AlphaFoldDB" id="A0AA44SHM2"/>
<dbReference type="EMBL" id="NEFA01000082">
    <property type="protein sequence ID" value="OYQ92425.1"/>
    <property type="molecule type" value="Genomic_DNA"/>
</dbReference>
<sequence>MGCQTFHPQVSDIMLHHMLTYTEVFMKNHVDIKLQRLIRARYDAAFEIWSECKWLEIGPGVATIYLG</sequence>
<organism evidence="1 2">
    <name type="scientific">Citrobacter freundii</name>
    <dbReference type="NCBI Taxonomy" id="546"/>
    <lineage>
        <taxon>Bacteria</taxon>
        <taxon>Pseudomonadati</taxon>
        <taxon>Pseudomonadota</taxon>
        <taxon>Gammaproteobacteria</taxon>
        <taxon>Enterobacterales</taxon>
        <taxon>Enterobacteriaceae</taxon>
        <taxon>Citrobacter</taxon>
        <taxon>Citrobacter freundii complex</taxon>
    </lineage>
</organism>
<protein>
    <submittedName>
        <fullName evidence="1">Uncharacterized protein</fullName>
    </submittedName>
</protein>
<reference evidence="1 2" key="1">
    <citation type="submission" date="2017-04" db="EMBL/GenBank/DDBJ databases">
        <title>Emergence of KPC-2-producing Citrobacter isolates from sediments of a Chinese river.</title>
        <authorList>
            <person name="Zheng B."/>
        </authorList>
    </citation>
    <scope>NUCLEOTIDE SEQUENCE [LARGE SCALE GENOMIC DNA]</scope>
    <source>
        <strain evidence="1 2">C191</strain>
    </source>
</reference>
<dbReference type="Proteomes" id="UP000215827">
    <property type="component" value="Unassembled WGS sequence"/>
</dbReference>
<proteinExistence type="predicted"/>
<name>A0AA44SHM2_CITFR</name>
<accession>A0AA44SHM2</accession>
<evidence type="ECO:0000313" key="2">
    <source>
        <dbReference type="Proteomes" id="UP000215827"/>
    </source>
</evidence>
<comment type="caution">
    <text evidence="1">The sequence shown here is derived from an EMBL/GenBank/DDBJ whole genome shotgun (WGS) entry which is preliminary data.</text>
</comment>
<evidence type="ECO:0000313" key="1">
    <source>
        <dbReference type="EMBL" id="OYQ92425.1"/>
    </source>
</evidence>
<gene>
    <name evidence="1" type="ORF">B9P89_28810</name>
</gene>